<name>A0AAV6TU85_9ARAC</name>
<organism evidence="1 2">
    <name type="scientific">Oedothorax gibbosus</name>
    <dbReference type="NCBI Taxonomy" id="931172"/>
    <lineage>
        <taxon>Eukaryota</taxon>
        <taxon>Metazoa</taxon>
        <taxon>Ecdysozoa</taxon>
        <taxon>Arthropoda</taxon>
        <taxon>Chelicerata</taxon>
        <taxon>Arachnida</taxon>
        <taxon>Araneae</taxon>
        <taxon>Araneomorphae</taxon>
        <taxon>Entelegynae</taxon>
        <taxon>Araneoidea</taxon>
        <taxon>Linyphiidae</taxon>
        <taxon>Erigoninae</taxon>
        <taxon>Oedothorax</taxon>
    </lineage>
</organism>
<protein>
    <submittedName>
        <fullName evidence="1">Uncharacterized protein</fullName>
    </submittedName>
</protein>
<comment type="caution">
    <text evidence="1">The sequence shown here is derived from an EMBL/GenBank/DDBJ whole genome shotgun (WGS) entry which is preliminary data.</text>
</comment>
<keyword evidence="2" id="KW-1185">Reference proteome</keyword>
<sequence length="174" mass="19436">MVSSRLADANKKRLAEVLTAVKGIVTFARRSHVFMEKLREEQESAGVAESEDSELLSEVIPNDQLLYADELMLYFVANASVLYGREIMVYNVHSLVHLADDAIKQKLLSSLNNSKQKVLQNSLLCKATLCDPRYMKKYGEATHLSKAVTEVNEEVAFGKNPCYTGRDCTSQTSL</sequence>
<accession>A0AAV6TU85</accession>
<dbReference type="Proteomes" id="UP000827092">
    <property type="component" value="Unassembled WGS sequence"/>
</dbReference>
<dbReference type="EMBL" id="JAFNEN010000996">
    <property type="protein sequence ID" value="KAG8175465.1"/>
    <property type="molecule type" value="Genomic_DNA"/>
</dbReference>
<reference evidence="1 2" key="1">
    <citation type="journal article" date="2022" name="Nat. Ecol. Evol.">
        <title>A masculinizing supergene underlies an exaggerated male reproductive morph in a spider.</title>
        <authorList>
            <person name="Hendrickx F."/>
            <person name="De Corte Z."/>
            <person name="Sonet G."/>
            <person name="Van Belleghem S.M."/>
            <person name="Kostlbacher S."/>
            <person name="Vangestel C."/>
        </authorList>
    </citation>
    <scope>NUCLEOTIDE SEQUENCE [LARGE SCALE GENOMIC DNA]</scope>
    <source>
        <strain evidence="1">W744_W776</strain>
    </source>
</reference>
<evidence type="ECO:0000313" key="1">
    <source>
        <dbReference type="EMBL" id="KAG8175465.1"/>
    </source>
</evidence>
<dbReference type="AlphaFoldDB" id="A0AAV6TU85"/>
<evidence type="ECO:0000313" key="2">
    <source>
        <dbReference type="Proteomes" id="UP000827092"/>
    </source>
</evidence>
<proteinExistence type="predicted"/>
<gene>
    <name evidence="1" type="ORF">JTE90_004157</name>
</gene>